<protein>
    <recommendedName>
        <fullName evidence="1">Beta-lactamase-related domain-containing protein</fullName>
    </recommendedName>
</protein>
<evidence type="ECO:0000313" key="2">
    <source>
        <dbReference type="EMBL" id="VFU15737.1"/>
    </source>
</evidence>
<dbReference type="SUPFAM" id="SSF56601">
    <property type="entry name" value="beta-lactamase/transpeptidase-like"/>
    <property type="match status" value="1"/>
</dbReference>
<dbReference type="EMBL" id="CAADRN010000235">
    <property type="protein sequence ID" value="VFU15737.1"/>
    <property type="molecule type" value="Genomic_DNA"/>
</dbReference>
<accession>A0A485M3T3</accession>
<dbReference type="InterPro" id="IPR050789">
    <property type="entry name" value="Diverse_Enzym_Activities"/>
</dbReference>
<dbReference type="InterPro" id="IPR012338">
    <property type="entry name" value="Beta-lactam/transpept-like"/>
</dbReference>
<feature type="domain" description="Beta-lactamase-related" evidence="1">
    <location>
        <begin position="24"/>
        <end position="331"/>
    </location>
</feature>
<evidence type="ECO:0000259" key="1">
    <source>
        <dbReference type="Pfam" id="PF00144"/>
    </source>
</evidence>
<dbReference type="InterPro" id="IPR001466">
    <property type="entry name" value="Beta-lactam-related"/>
</dbReference>
<proteinExistence type="predicted"/>
<dbReference type="Pfam" id="PF00144">
    <property type="entry name" value="Beta-lactamase"/>
    <property type="match status" value="1"/>
</dbReference>
<organism evidence="2">
    <name type="scientific">anaerobic digester metagenome</name>
    <dbReference type="NCBI Taxonomy" id="1263854"/>
    <lineage>
        <taxon>unclassified sequences</taxon>
        <taxon>metagenomes</taxon>
        <taxon>ecological metagenomes</taxon>
    </lineage>
</organism>
<sequence length="348" mass="39455">MDVIRAQKFEKIFDKFTRSKQIYEGILLIESTRGDFSFSKGYGGRKLNSPLLMASITKLFTTTCILLLLEQGKLSLDDKVAQYFDRSLISGIHVYGGKEYTFELTIFDLLFQISGLPDVYEEGKDCLKTNIIKEDSYFTIDEMIARVKKLKPHFAPRTGRKAYYADINFDLLGEIIEKVSGLTLPEAYRQYIYEPLGLIKTYLPQSENEYVPRIYYKNKAIHRPRVVISSRASGGCVTTASELMIFIKAFFGGRLFNEEIFARLSTYKQLQASMGPIYYGGGYMRIPLNGLVTLFMGKGELIGHSGSTGSFAFYYPIRDLYFVGDLNQMANAALPVRLSMQLAVSSKE</sequence>
<reference evidence="2" key="1">
    <citation type="submission" date="2019-03" db="EMBL/GenBank/DDBJ databases">
        <authorList>
            <person name="Hao L."/>
        </authorList>
    </citation>
    <scope>NUCLEOTIDE SEQUENCE</scope>
</reference>
<name>A0A485M3T3_9ZZZZ</name>
<dbReference type="AlphaFoldDB" id="A0A485M3T3"/>
<gene>
    <name evidence="2" type="ORF">SCFA_310003</name>
</gene>
<dbReference type="PANTHER" id="PTHR43283">
    <property type="entry name" value="BETA-LACTAMASE-RELATED"/>
    <property type="match status" value="1"/>
</dbReference>
<dbReference type="Gene3D" id="3.40.710.10">
    <property type="entry name" value="DD-peptidase/beta-lactamase superfamily"/>
    <property type="match status" value="1"/>
</dbReference>